<evidence type="ECO:0000259" key="5">
    <source>
        <dbReference type="PROSITE" id="PS51296"/>
    </source>
</evidence>
<accession>A0ABV3U6A1</accession>
<keyword evidence="1" id="KW-0001">2Fe-2S</keyword>
<dbReference type="Gene3D" id="2.102.10.10">
    <property type="entry name" value="Rieske [2Fe-2S] iron-sulphur domain"/>
    <property type="match status" value="1"/>
</dbReference>
<reference evidence="6 7" key="1">
    <citation type="journal article" date="2011" name="Int. J. Syst. Evol. Microbiol.">
        <title>Zhongshania antarctica gen. nov., sp. nov. and Zhongshania guokunii sp. nov., gammaproteobacteria respectively isolated from coastal attached (fast) ice and surface seawater of the Antarctic.</title>
        <authorList>
            <person name="Li H.J."/>
            <person name="Zhang X.Y."/>
            <person name="Chen C.X."/>
            <person name="Zhang Y.J."/>
            <person name="Gao Z.M."/>
            <person name="Yu Y."/>
            <person name="Chen X.L."/>
            <person name="Chen B."/>
            <person name="Zhang Y.Z."/>
        </authorList>
    </citation>
    <scope>NUCLEOTIDE SEQUENCE [LARGE SCALE GENOMIC DNA]</scope>
    <source>
        <strain evidence="6 7">ZS6-22T</strain>
    </source>
</reference>
<proteinExistence type="predicted"/>
<dbReference type="CDD" id="cd03467">
    <property type="entry name" value="Rieske"/>
    <property type="match status" value="1"/>
</dbReference>
<evidence type="ECO:0000256" key="3">
    <source>
        <dbReference type="ARBA" id="ARBA00023004"/>
    </source>
</evidence>
<feature type="domain" description="Rieske" evidence="5">
    <location>
        <begin position="4"/>
        <end position="101"/>
    </location>
</feature>
<dbReference type="InterPro" id="IPR017941">
    <property type="entry name" value="Rieske_2Fe-2S"/>
</dbReference>
<dbReference type="RefSeq" id="WP_368381664.1">
    <property type="nucleotide sequence ID" value="NZ_JBFRYA010000008.1"/>
</dbReference>
<keyword evidence="7" id="KW-1185">Reference proteome</keyword>
<dbReference type="SUPFAM" id="SSF50022">
    <property type="entry name" value="ISP domain"/>
    <property type="match status" value="1"/>
</dbReference>
<comment type="caution">
    <text evidence="6">The sequence shown here is derived from an EMBL/GenBank/DDBJ whole genome shotgun (WGS) entry which is preliminary data.</text>
</comment>
<evidence type="ECO:0000313" key="6">
    <source>
        <dbReference type="EMBL" id="MEX1669394.1"/>
    </source>
</evidence>
<keyword evidence="2" id="KW-0479">Metal-binding</keyword>
<keyword evidence="4" id="KW-0411">Iron-sulfur</keyword>
<dbReference type="EMBL" id="JBFRYA010000008">
    <property type="protein sequence ID" value="MEX1669394.1"/>
    <property type="molecule type" value="Genomic_DNA"/>
</dbReference>
<organism evidence="6 7">
    <name type="scientific">Zhongshania guokunii</name>
    <dbReference type="NCBI Taxonomy" id="641783"/>
    <lineage>
        <taxon>Bacteria</taxon>
        <taxon>Pseudomonadati</taxon>
        <taxon>Pseudomonadota</taxon>
        <taxon>Gammaproteobacteria</taxon>
        <taxon>Cellvibrionales</taxon>
        <taxon>Spongiibacteraceae</taxon>
        <taxon>Zhongshania</taxon>
    </lineage>
</organism>
<dbReference type="Pfam" id="PF00355">
    <property type="entry name" value="Rieske"/>
    <property type="match status" value="1"/>
</dbReference>
<dbReference type="PROSITE" id="PS51296">
    <property type="entry name" value="RIESKE"/>
    <property type="match status" value="1"/>
</dbReference>
<name>A0ABV3U6A1_9GAMM</name>
<evidence type="ECO:0000256" key="4">
    <source>
        <dbReference type="ARBA" id="ARBA00023014"/>
    </source>
</evidence>
<sequence>MHYYRLERLINLFDGYRQVFKINSHHLMLLQIDGERFLIESNCPHREYPLKSSDVDGSDLVCPQHGYRFDIRSGELRHYSEEHCRNLHCFELVERDSEVGVILDY</sequence>
<evidence type="ECO:0000256" key="1">
    <source>
        <dbReference type="ARBA" id="ARBA00022714"/>
    </source>
</evidence>
<keyword evidence="3" id="KW-0408">Iron</keyword>
<evidence type="ECO:0000313" key="7">
    <source>
        <dbReference type="Proteomes" id="UP001557485"/>
    </source>
</evidence>
<gene>
    <name evidence="6" type="ORF">AB4876_10760</name>
</gene>
<evidence type="ECO:0000256" key="2">
    <source>
        <dbReference type="ARBA" id="ARBA00022723"/>
    </source>
</evidence>
<dbReference type="Proteomes" id="UP001557485">
    <property type="component" value="Unassembled WGS sequence"/>
</dbReference>
<protein>
    <submittedName>
        <fullName evidence="6">Rieske (2Fe-2S) protein</fullName>
    </submittedName>
</protein>
<dbReference type="InterPro" id="IPR036922">
    <property type="entry name" value="Rieske_2Fe-2S_sf"/>
</dbReference>